<keyword evidence="9" id="KW-0028">Amino-acid biosynthesis</keyword>
<protein>
    <recommendedName>
        <fullName evidence="9">Histidinol-phosphate aminotransferase</fullName>
        <ecNumber evidence="9">2.6.1.9</ecNumber>
    </recommendedName>
    <alternativeName>
        <fullName evidence="9">Imidazole acetol-phosphate transaminase</fullName>
    </alternativeName>
</protein>
<evidence type="ECO:0000256" key="9">
    <source>
        <dbReference type="HAMAP-Rule" id="MF_01023"/>
    </source>
</evidence>
<dbReference type="RefSeq" id="WP_058458113.1">
    <property type="nucleotide sequence ID" value="NZ_CAAAIY010000009.1"/>
</dbReference>
<dbReference type="CDD" id="cd00609">
    <property type="entry name" value="AAT_like"/>
    <property type="match status" value="1"/>
</dbReference>
<comment type="caution">
    <text evidence="11">The sequence shown here is derived from an EMBL/GenBank/DDBJ whole genome shotgun (WGS) entry which is preliminary data.</text>
</comment>
<evidence type="ECO:0000256" key="8">
    <source>
        <dbReference type="ARBA" id="ARBA00047481"/>
    </source>
</evidence>
<evidence type="ECO:0000259" key="10">
    <source>
        <dbReference type="Pfam" id="PF00155"/>
    </source>
</evidence>
<dbReference type="InterPro" id="IPR015421">
    <property type="entry name" value="PyrdxlP-dep_Trfase_major"/>
</dbReference>
<accession>A0A0W0S0E8</accession>
<dbReference type="InterPro" id="IPR015422">
    <property type="entry name" value="PyrdxlP-dep_Trfase_small"/>
</dbReference>
<dbReference type="OrthoDB" id="9813612at2"/>
<reference evidence="11 12" key="1">
    <citation type="submission" date="2015-11" db="EMBL/GenBank/DDBJ databases">
        <title>Genomic analysis of 38 Legionella species identifies large and diverse effector repertoires.</title>
        <authorList>
            <person name="Burstein D."/>
            <person name="Amaro F."/>
            <person name="Zusman T."/>
            <person name="Lifshitz Z."/>
            <person name="Cohen O."/>
            <person name="Gilbert J.A."/>
            <person name="Pupko T."/>
            <person name="Shuman H.A."/>
            <person name="Segal G."/>
        </authorList>
    </citation>
    <scope>NUCLEOTIDE SEQUENCE [LARGE SCALE GENOMIC DNA]</scope>
    <source>
        <strain evidence="11 12">WIGA</strain>
    </source>
</reference>
<comment type="pathway">
    <text evidence="2 9">Amino-acid biosynthesis; L-histidine biosynthesis; L-histidine from 5-phospho-alpha-D-ribose 1-diphosphate: step 7/9.</text>
</comment>
<dbReference type="InterPro" id="IPR050106">
    <property type="entry name" value="HistidinolP_aminotransfase"/>
</dbReference>
<comment type="similarity">
    <text evidence="3 9">Belongs to the class-II pyridoxal-phosphate-dependent aminotransferase family. Histidinol-phosphate aminotransferase subfamily.</text>
</comment>
<dbReference type="InterPro" id="IPR015424">
    <property type="entry name" value="PyrdxlP-dep_Trfase"/>
</dbReference>
<keyword evidence="7 9" id="KW-0663">Pyridoxal phosphate</keyword>
<dbReference type="Gene3D" id="3.90.1150.10">
    <property type="entry name" value="Aspartate Aminotransferase, domain 1"/>
    <property type="match status" value="1"/>
</dbReference>
<gene>
    <name evidence="11" type="primary">hisC-2</name>
    <name evidence="9" type="synonym">hisC</name>
    <name evidence="11" type="ORF">Lboz_0415</name>
</gene>
<name>A0A0W0S0E8_LEGBO</name>
<evidence type="ECO:0000256" key="6">
    <source>
        <dbReference type="ARBA" id="ARBA00022679"/>
    </source>
</evidence>
<dbReference type="InterPro" id="IPR004839">
    <property type="entry name" value="Aminotransferase_I/II_large"/>
</dbReference>
<dbReference type="Proteomes" id="UP000054695">
    <property type="component" value="Unassembled WGS sequence"/>
</dbReference>
<keyword evidence="5 9" id="KW-0032">Aminotransferase</keyword>
<dbReference type="STRING" id="447.Lboz_0415"/>
<evidence type="ECO:0000256" key="3">
    <source>
        <dbReference type="ARBA" id="ARBA00007970"/>
    </source>
</evidence>
<dbReference type="EMBL" id="LNXU01000003">
    <property type="protein sequence ID" value="KTC76660.1"/>
    <property type="molecule type" value="Genomic_DNA"/>
</dbReference>
<dbReference type="EC" id="2.6.1.9" evidence="9"/>
<feature type="domain" description="Aminotransferase class I/classII large" evidence="10">
    <location>
        <begin position="38"/>
        <end position="365"/>
    </location>
</feature>
<evidence type="ECO:0000256" key="4">
    <source>
        <dbReference type="ARBA" id="ARBA00011738"/>
    </source>
</evidence>
<dbReference type="HAMAP" id="MF_01023">
    <property type="entry name" value="HisC_aminotrans_2"/>
    <property type="match status" value="1"/>
</dbReference>
<dbReference type="GO" id="GO:0030170">
    <property type="term" value="F:pyridoxal phosphate binding"/>
    <property type="evidence" value="ECO:0007669"/>
    <property type="project" value="InterPro"/>
</dbReference>
<evidence type="ECO:0000256" key="2">
    <source>
        <dbReference type="ARBA" id="ARBA00005011"/>
    </source>
</evidence>
<comment type="subunit">
    <text evidence="4 9">Homodimer.</text>
</comment>
<evidence type="ECO:0000256" key="7">
    <source>
        <dbReference type="ARBA" id="ARBA00022898"/>
    </source>
</evidence>
<dbReference type="Pfam" id="PF00155">
    <property type="entry name" value="Aminotran_1_2"/>
    <property type="match status" value="1"/>
</dbReference>
<feature type="modified residue" description="N6-(pyridoxal phosphate)lysine" evidence="9">
    <location>
        <position position="233"/>
    </location>
</feature>
<keyword evidence="12" id="KW-1185">Reference proteome</keyword>
<evidence type="ECO:0000256" key="5">
    <source>
        <dbReference type="ARBA" id="ARBA00022576"/>
    </source>
</evidence>
<dbReference type="InterPro" id="IPR005861">
    <property type="entry name" value="HisP_aminotrans"/>
</dbReference>
<dbReference type="NCBIfam" id="TIGR01141">
    <property type="entry name" value="hisC"/>
    <property type="match status" value="1"/>
</dbReference>
<organism evidence="11 12">
    <name type="scientific">Legionella bozemanae</name>
    <name type="common">Fluoribacter bozemanae</name>
    <dbReference type="NCBI Taxonomy" id="447"/>
    <lineage>
        <taxon>Bacteria</taxon>
        <taxon>Pseudomonadati</taxon>
        <taxon>Pseudomonadota</taxon>
        <taxon>Gammaproteobacteria</taxon>
        <taxon>Legionellales</taxon>
        <taxon>Legionellaceae</taxon>
        <taxon>Legionella</taxon>
    </lineage>
</organism>
<evidence type="ECO:0000256" key="1">
    <source>
        <dbReference type="ARBA" id="ARBA00001933"/>
    </source>
</evidence>
<keyword evidence="6 9" id="KW-0808">Transferase</keyword>
<comment type="catalytic activity">
    <reaction evidence="8 9">
        <text>L-histidinol phosphate + 2-oxoglutarate = 3-(imidazol-4-yl)-2-oxopropyl phosphate + L-glutamate</text>
        <dbReference type="Rhea" id="RHEA:23744"/>
        <dbReference type="ChEBI" id="CHEBI:16810"/>
        <dbReference type="ChEBI" id="CHEBI:29985"/>
        <dbReference type="ChEBI" id="CHEBI:57766"/>
        <dbReference type="ChEBI" id="CHEBI:57980"/>
        <dbReference type="EC" id="2.6.1.9"/>
    </reaction>
</comment>
<dbReference type="SUPFAM" id="SSF53383">
    <property type="entry name" value="PLP-dependent transferases"/>
    <property type="match status" value="1"/>
</dbReference>
<dbReference type="GO" id="GO:0000105">
    <property type="term" value="P:L-histidine biosynthetic process"/>
    <property type="evidence" value="ECO:0007669"/>
    <property type="project" value="UniProtKB-UniRule"/>
</dbReference>
<dbReference type="PANTHER" id="PTHR43643">
    <property type="entry name" value="HISTIDINOL-PHOSPHATE AMINOTRANSFERASE 2"/>
    <property type="match status" value="1"/>
</dbReference>
<evidence type="ECO:0000313" key="11">
    <source>
        <dbReference type="EMBL" id="KTC76660.1"/>
    </source>
</evidence>
<sequence length="376" mass="42344">MTVNFRQLPHQGIQSLVPYKPGKSIEELAREKGINDNDIIKMASNENPLGCSPLAHAALKEMSAHLLATYPSPMNHPLMPKLANKLAIDVDQLFVSNGSDYIYTILLNCFALHHDKHIITHEYAFSTYAIQANTLNIPVRSIEINPDWHVNVDKLIQACNSKTAIIFLANPNNPTGVLISQKEIKRLLENIPESTLLVLDEAYYEYAASQLSCNSIEWMAQHPNLVITRTFSKIYGLAGVRLGYAIAHPSIIDLMRRIQLPFTVNQVALTTAHAALDDDQFIQLSLQINTEGMLQMKEGFNQLNIDYLPSACNFLTFDCKEDGMLIYNYLLDKGIIVRPLHPYKMNNYIRVTVGTKAQNARFLTTLSNYEGLLTIR</sequence>
<dbReference type="Gene3D" id="3.40.640.10">
    <property type="entry name" value="Type I PLP-dependent aspartate aminotransferase-like (Major domain)"/>
    <property type="match status" value="1"/>
</dbReference>
<dbReference type="PATRIC" id="fig|447.4.peg.447"/>
<keyword evidence="9" id="KW-0368">Histidine biosynthesis</keyword>
<dbReference type="AlphaFoldDB" id="A0A0W0S0E8"/>
<dbReference type="GO" id="GO:0004400">
    <property type="term" value="F:histidinol-phosphate transaminase activity"/>
    <property type="evidence" value="ECO:0007669"/>
    <property type="project" value="UniProtKB-UniRule"/>
</dbReference>
<comment type="cofactor">
    <cofactor evidence="1 9">
        <name>pyridoxal 5'-phosphate</name>
        <dbReference type="ChEBI" id="CHEBI:597326"/>
    </cofactor>
</comment>
<proteinExistence type="inferred from homology"/>
<dbReference type="PANTHER" id="PTHR43643:SF3">
    <property type="entry name" value="HISTIDINOL-PHOSPHATE AMINOTRANSFERASE"/>
    <property type="match status" value="1"/>
</dbReference>
<evidence type="ECO:0000313" key="12">
    <source>
        <dbReference type="Proteomes" id="UP000054695"/>
    </source>
</evidence>
<dbReference type="UniPathway" id="UPA00031">
    <property type="reaction ID" value="UER00012"/>
</dbReference>